<evidence type="ECO:0000259" key="7">
    <source>
        <dbReference type="Pfam" id="PF01323"/>
    </source>
</evidence>
<dbReference type="RefSeq" id="WP_176029225.1">
    <property type="nucleotide sequence ID" value="NZ_JBHSJV010000001.1"/>
</dbReference>
<dbReference type="InterPro" id="IPR036249">
    <property type="entry name" value="Thioredoxin-like_sf"/>
</dbReference>
<keyword evidence="4" id="KW-1015">Disulfide bond</keyword>
<dbReference type="Gene3D" id="3.40.30.10">
    <property type="entry name" value="Glutaredoxin"/>
    <property type="match status" value="1"/>
</dbReference>
<dbReference type="PIRSF" id="PIRSF001488">
    <property type="entry name" value="Tdi_protein"/>
    <property type="match status" value="1"/>
</dbReference>
<proteinExistence type="inferred from homology"/>
<keyword evidence="9" id="KW-1185">Reference proteome</keyword>
<dbReference type="PANTHER" id="PTHR35891:SF2">
    <property type="entry name" value="THIOL:DISULFIDE INTERCHANGE PROTEIN DSBA"/>
    <property type="match status" value="1"/>
</dbReference>
<comment type="caution">
    <text evidence="8">The sequence shown here is derived from an EMBL/GenBank/DDBJ whole genome shotgun (WGS) entry which is preliminary data.</text>
</comment>
<dbReference type="Pfam" id="PF01323">
    <property type="entry name" value="DSBA"/>
    <property type="match status" value="1"/>
</dbReference>
<name>A0ABW5NAK8_9FLAO</name>
<evidence type="ECO:0000256" key="3">
    <source>
        <dbReference type="ARBA" id="ARBA00022729"/>
    </source>
</evidence>
<dbReference type="Proteomes" id="UP001597459">
    <property type="component" value="Unassembled WGS sequence"/>
</dbReference>
<protein>
    <recommendedName>
        <fullName evidence="2">Thiol:disulfide interchange protein DsbA</fullName>
    </recommendedName>
</protein>
<dbReference type="EMBL" id="JBHULX010000017">
    <property type="protein sequence ID" value="MFD2591233.1"/>
    <property type="molecule type" value="Genomic_DNA"/>
</dbReference>
<gene>
    <name evidence="8" type="ORF">ACFSTE_10395</name>
</gene>
<dbReference type="InterPro" id="IPR023205">
    <property type="entry name" value="DsbA/DsbL"/>
</dbReference>
<dbReference type="SUPFAM" id="SSF52833">
    <property type="entry name" value="Thioredoxin-like"/>
    <property type="match status" value="1"/>
</dbReference>
<evidence type="ECO:0000313" key="9">
    <source>
        <dbReference type="Proteomes" id="UP001597459"/>
    </source>
</evidence>
<evidence type="ECO:0000256" key="6">
    <source>
        <dbReference type="SAM" id="SignalP"/>
    </source>
</evidence>
<dbReference type="PANTHER" id="PTHR35891">
    <property type="entry name" value="THIOL:DISULFIDE INTERCHANGE PROTEIN DSBA"/>
    <property type="match status" value="1"/>
</dbReference>
<feature type="chain" id="PRO_5045379970" description="Thiol:disulfide interchange protein DsbA" evidence="6">
    <location>
        <begin position="21"/>
        <end position="219"/>
    </location>
</feature>
<reference evidence="9" key="1">
    <citation type="journal article" date="2019" name="Int. J. Syst. Evol. Microbiol.">
        <title>The Global Catalogue of Microorganisms (GCM) 10K type strain sequencing project: providing services to taxonomists for standard genome sequencing and annotation.</title>
        <authorList>
            <consortium name="The Broad Institute Genomics Platform"/>
            <consortium name="The Broad Institute Genome Sequencing Center for Infectious Disease"/>
            <person name="Wu L."/>
            <person name="Ma J."/>
        </authorList>
    </citation>
    <scope>NUCLEOTIDE SEQUENCE [LARGE SCALE GENOMIC DNA]</scope>
    <source>
        <strain evidence="9">KCTC 42423</strain>
    </source>
</reference>
<keyword evidence="5" id="KW-0676">Redox-active center</keyword>
<evidence type="ECO:0000256" key="1">
    <source>
        <dbReference type="ARBA" id="ARBA00005791"/>
    </source>
</evidence>
<organism evidence="8 9">
    <name type="scientific">Aquimarina hainanensis</name>
    <dbReference type="NCBI Taxonomy" id="1578017"/>
    <lineage>
        <taxon>Bacteria</taxon>
        <taxon>Pseudomonadati</taxon>
        <taxon>Bacteroidota</taxon>
        <taxon>Flavobacteriia</taxon>
        <taxon>Flavobacteriales</taxon>
        <taxon>Flavobacteriaceae</taxon>
        <taxon>Aquimarina</taxon>
    </lineage>
</organism>
<evidence type="ECO:0000256" key="2">
    <source>
        <dbReference type="ARBA" id="ARBA00013831"/>
    </source>
</evidence>
<dbReference type="InterPro" id="IPR001853">
    <property type="entry name" value="DSBA-like_thioredoxin_dom"/>
</dbReference>
<feature type="domain" description="DSBA-like thioredoxin" evidence="7">
    <location>
        <begin position="109"/>
        <end position="197"/>
    </location>
</feature>
<evidence type="ECO:0000256" key="4">
    <source>
        <dbReference type="ARBA" id="ARBA00023157"/>
    </source>
</evidence>
<feature type="signal peptide" evidence="6">
    <location>
        <begin position="1"/>
        <end position="20"/>
    </location>
</feature>
<keyword evidence="3 6" id="KW-0732">Signal</keyword>
<sequence>MKKKMITVLCMVFVGIQTNALIATSNSCIDIKSTSAVCSNTTFEEGVHYKELSLPKSTIPELKHFFSFFDDRCYQFQPLLKSLEKEIPSEVTVNKIPVASKKGNKAYYLSKAYVIAMSFDITEKIVPRIFDLIHKKEQELKESAIRQLFIDAGIDPRDYDAAYTSFGTDSMVSNFNESFKEAGLTMVPNFLVNNKYLVLYSNLNSEEEYLNLIKFLLNK</sequence>
<dbReference type="CDD" id="cd03019">
    <property type="entry name" value="DsbA_DsbA"/>
    <property type="match status" value="1"/>
</dbReference>
<comment type="similarity">
    <text evidence="1">Belongs to the thioredoxin family. DsbA subfamily.</text>
</comment>
<evidence type="ECO:0000313" key="8">
    <source>
        <dbReference type="EMBL" id="MFD2591233.1"/>
    </source>
</evidence>
<accession>A0ABW5NAK8</accession>
<evidence type="ECO:0000256" key="5">
    <source>
        <dbReference type="ARBA" id="ARBA00023284"/>
    </source>
</evidence>
<dbReference type="InterPro" id="IPR050824">
    <property type="entry name" value="Thiol_disulfide_DsbA"/>
</dbReference>